<gene>
    <name evidence="1" type="ORF">E5358_02205</name>
</gene>
<dbReference type="Proteomes" id="UP000308886">
    <property type="component" value="Unassembled WGS sequence"/>
</dbReference>
<proteinExistence type="predicted"/>
<comment type="caution">
    <text evidence="1">The sequence shown here is derived from an EMBL/GenBank/DDBJ whole genome shotgun (WGS) entry which is preliminary data.</text>
</comment>
<organism evidence="1 2">
    <name type="scientific">Palleniella muris</name>
    <dbReference type="NCBI Taxonomy" id="3038145"/>
    <lineage>
        <taxon>Bacteria</taxon>
        <taxon>Pseudomonadati</taxon>
        <taxon>Bacteroidota</taxon>
        <taxon>Bacteroidia</taxon>
        <taxon>Bacteroidales</taxon>
        <taxon>Prevotellaceae</taxon>
        <taxon>Palleniella</taxon>
    </lineage>
</organism>
<reference evidence="1" key="1">
    <citation type="submission" date="2019-04" db="EMBL/GenBank/DDBJ databases">
        <title>Microbes associate with the intestines of laboratory mice.</title>
        <authorList>
            <person name="Navarre W."/>
            <person name="Wong E."/>
            <person name="Huang K."/>
            <person name="Tropini C."/>
            <person name="Ng K."/>
            <person name="Yu B."/>
        </authorList>
    </citation>
    <scope>NUCLEOTIDE SEQUENCE</scope>
    <source>
        <strain evidence="1">NM73_A23</strain>
    </source>
</reference>
<name>A0AC61QSQ2_9BACT</name>
<protein>
    <submittedName>
        <fullName evidence="1">Amidohydrolase</fullName>
    </submittedName>
</protein>
<evidence type="ECO:0000313" key="1">
    <source>
        <dbReference type="EMBL" id="TGX83482.1"/>
    </source>
</evidence>
<evidence type="ECO:0000313" key="2">
    <source>
        <dbReference type="Proteomes" id="UP000308886"/>
    </source>
</evidence>
<keyword evidence="2" id="KW-1185">Reference proteome</keyword>
<sequence>MKATLIQMDIKWADSAANQKAAEQAIHNAPKSDIYILPEMWSTGFATHPENIAESDGKSLAWMIKMSKELDAAVCGSIAVYENEHFYNRFYFVTPDNEPQHYDKRHLFTYGNEHHSYTAGDKRVIATWRGVRFLLQICYDLRFPCFSRNNNDYDAIIYVASWPESRIHVWHTLLCARAIENQCYVIGVNRIGIDLTCKYNGSSEAYDAYGRIMVSCDDNRATAMTFDIDLEKQDSFRKKFPVLNDRD</sequence>
<accession>A0AC61QSQ2</accession>
<dbReference type="EMBL" id="SRZC01000003">
    <property type="protein sequence ID" value="TGX83482.1"/>
    <property type="molecule type" value="Genomic_DNA"/>
</dbReference>